<dbReference type="RefSeq" id="WP_225563585.1">
    <property type="nucleotide sequence ID" value="NZ_JAIXCQ010000001.1"/>
</dbReference>
<dbReference type="InterPro" id="IPR029058">
    <property type="entry name" value="AB_hydrolase_fold"/>
</dbReference>
<dbReference type="SUPFAM" id="SSF53474">
    <property type="entry name" value="alpha/beta-Hydrolases"/>
    <property type="match status" value="1"/>
</dbReference>
<sequence length="321" mass="33283">MTRLVLLHGRDLDGVDPRREEARWLGALNSALAGAGSSRRLADDDASFVFYGDTLAHLTGRLPGPPPPVVVEAGRPRVDALALEPVPDDELRFVLAVVRELLDGAGLGSERAGLGEGGAAARVAAEGLGSTLAEAVARALALLDRYVPGLSAAVVLLVVRDLYAYLHDDAVRDAVDAQVIAAVPADEPTVVVGHSLGSVVACSALAGRAAEESAGDRDVALLLTLGSPLGIRAVRDALRDGGRLTFPRGVRRWVNARDPRDLLALHDLTPDLFPVPAGSPGIEALRVDNRAPGHHAAAVRLADGTWAGYLADRGVGSLLGG</sequence>
<evidence type="ECO:0008006" key="3">
    <source>
        <dbReference type="Google" id="ProtNLM"/>
    </source>
</evidence>
<dbReference type="Gene3D" id="3.40.50.1820">
    <property type="entry name" value="alpha/beta hydrolase"/>
    <property type="match status" value="1"/>
</dbReference>
<reference evidence="1 2" key="1">
    <citation type="submission" date="2021-09" db="EMBL/GenBank/DDBJ databases">
        <title>Isoptericola luteus sp. nov., a novel bacterium isolated from Harbin, the capital city of Heilongjiang province.</title>
        <authorList>
            <person name="Li J."/>
        </authorList>
    </citation>
    <scope>NUCLEOTIDE SEQUENCE [LARGE SCALE GENOMIC DNA]</scope>
    <source>
        <strain evidence="1 2">NEAU-Y5</strain>
    </source>
</reference>
<protein>
    <recommendedName>
        <fullName evidence="3">Alpha/beta hydrolase</fullName>
    </recommendedName>
</protein>
<evidence type="ECO:0000313" key="2">
    <source>
        <dbReference type="Proteomes" id="UP001319870"/>
    </source>
</evidence>
<gene>
    <name evidence="1" type="ORF">LEP48_00655</name>
</gene>
<proteinExistence type="predicted"/>
<comment type="caution">
    <text evidence="1">The sequence shown here is derived from an EMBL/GenBank/DDBJ whole genome shotgun (WGS) entry which is preliminary data.</text>
</comment>
<keyword evidence="2" id="KW-1185">Reference proteome</keyword>
<dbReference type="Proteomes" id="UP001319870">
    <property type="component" value="Unassembled WGS sequence"/>
</dbReference>
<evidence type="ECO:0000313" key="1">
    <source>
        <dbReference type="EMBL" id="MCA5891860.1"/>
    </source>
</evidence>
<accession>A0ABS7ZDL0</accession>
<name>A0ABS7ZDL0_9MICO</name>
<organism evidence="1 2">
    <name type="scientific">Isoptericola luteus</name>
    <dbReference type="NCBI Taxonomy" id="2879484"/>
    <lineage>
        <taxon>Bacteria</taxon>
        <taxon>Bacillati</taxon>
        <taxon>Actinomycetota</taxon>
        <taxon>Actinomycetes</taxon>
        <taxon>Micrococcales</taxon>
        <taxon>Promicromonosporaceae</taxon>
        <taxon>Isoptericola</taxon>
    </lineage>
</organism>
<dbReference type="EMBL" id="JAIXCQ010000001">
    <property type="protein sequence ID" value="MCA5891860.1"/>
    <property type="molecule type" value="Genomic_DNA"/>
</dbReference>